<evidence type="ECO:0008006" key="3">
    <source>
        <dbReference type="Google" id="ProtNLM"/>
    </source>
</evidence>
<name>A0ABU6SVY8_9FABA</name>
<dbReference type="Proteomes" id="UP001341840">
    <property type="component" value="Unassembled WGS sequence"/>
</dbReference>
<proteinExistence type="predicted"/>
<organism evidence="1 2">
    <name type="scientific">Stylosanthes scabra</name>
    <dbReference type="NCBI Taxonomy" id="79078"/>
    <lineage>
        <taxon>Eukaryota</taxon>
        <taxon>Viridiplantae</taxon>
        <taxon>Streptophyta</taxon>
        <taxon>Embryophyta</taxon>
        <taxon>Tracheophyta</taxon>
        <taxon>Spermatophyta</taxon>
        <taxon>Magnoliopsida</taxon>
        <taxon>eudicotyledons</taxon>
        <taxon>Gunneridae</taxon>
        <taxon>Pentapetalae</taxon>
        <taxon>rosids</taxon>
        <taxon>fabids</taxon>
        <taxon>Fabales</taxon>
        <taxon>Fabaceae</taxon>
        <taxon>Papilionoideae</taxon>
        <taxon>50 kb inversion clade</taxon>
        <taxon>dalbergioids sensu lato</taxon>
        <taxon>Dalbergieae</taxon>
        <taxon>Pterocarpus clade</taxon>
        <taxon>Stylosanthes</taxon>
    </lineage>
</organism>
<evidence type="ECO:0000313" key="1">
    <source>
        <dbReference type="EMBL" id="MED6140547.1"/>
    </source>
</evidence>
<sequence length="147" mass="17107">MVKAHGIVQVTTHHNKVADIKASRLNWNLVVRVVRMYELPLLSNPNDFYQEFIVQTPGRGIRTTSHRFRLTFYQKTSVSRLFSDTFPFSPFHITPFLGVLVMIEVRQFHLIDCLGHVVRKEDVIDMVTRNGDASKRMAVYLEDLEFV</sequence>
<keyword evidence="2" id="KW-1185">Reference proteome</keyword>
<reference evidence="1 2" key="1">
    <citation type="journal article" date="2023" name="Plants (Basel)">
        <title>Bridging the Gap: Combining Genomics and Transcriptomics Approaches to Understand Stylosanthes scabra, an Orphan Legume from the Brazilian Caatinga.</title>
        <authorList>
            <person name="Ferreira-Neto J.R.C."/>
            <person name="da Silva M.D."/>
            <person name="Binneck E."/>
            <person name="de Melo N.F."/>
            <person name="da Silva R.H."/>
            <person name="de Melo A.L.T.M."/>
            <person name="Pandolfi V."/>
            <person name="Bustamante F.O."/>
            <person name="Brasileiro-Vidal A.C."/>
            <person name="Benko-Iseppon A.M."/>
        </authorList>
    </citation>
    <scope>NUCLEOTIDE SEQUENCE [LARGE SCALE GENOMIC DNA]</scope>
    <source>
        <tissue evidence="1">Leaves</tissue>
    </source>
</reference>
<evidence type="ECO:0000313" key="2">
    <source>
        <dbReference type="Proteomes" id="UP001341840"/>
    </source>
</evidence>
<dbReference type="EMBL" id="JASCZI010062483">
    <property type="protein sequence ID" value="MED6140547.1"/>
    <property type="molecule type" value="Genomic_DNA"/>
</dbReference>
<comment type="caution">
    <text evidence="1">The sequence shown here is derived from an EMBL/GenBank/DDBJ whole genome shotgun (WGS) entry which is preliminary data.</text>
</comment>
<gene>
    <name evidence="1" type="ORF">PIB30_094247</name>
</gene>
<accession>A0ABU6SVY8</accession>
<protein>
    <recommendedName>
        <fullName evidence="3">DUF223 domain-containing protein</fullName>
    </recommendedName>
</protein>